<protein>
    <recommendedName>
        <fullName evidence="3">PBS lyase HEAT domain protein repeat-containing protein</fullName>
    </recommendedName>
</protein>
<gene>
    <name evidence="1" type="ordered locus">Tgr7_3036</name>
</gene>
<dbReference type="Pfam" id="PF13646">
    <property type="entry name" value="HEAT_2"/>
    <property type="match status" value="1"/>
</dbReference>
<dbReference type="Proteomes" id="UP000002383">
    <property type="component" value="Chromosome"/>
</dbReference>
<dbReference type="SUPFAM" id="SSF48371">
    <property type="entry name" value="ARM repeat"/>
    <property type="match status" value="1"/>
</dbReference>
<dbReference type="EMBL" id="CP001339">
    <property type="protein sequence ID" value="ACL74105.1"/>
    <property type="molecule type" value="Genomic_DNA"/>
</dbReference>
<name>B8GPV8_THISH</name>
<dbReference type="InterPro" id="IPR011989">
    <property type="entry name" value="ARM-like"/>
</dbReference>
<proteinExistence type="predicted"/>
<organism evidence="1 2">
    <name type="scientific">Thioalkalivibrio sulfidiphilus (strain HL-EbGR7)</name>
    <dbReference type="NCBI Taxonomy" id="396588"/>
    <lineage>
        <taxon>Bacteria</taxon>
        <taxon>Pseudomonadati</taxon>
        <taxon>Pseudomonadota</taxon>
        <taxon>Gammaproteobacteria</taxon>
        <taxon>Chromatiales</taxon>
        <taxon>Ectothiorhodospiraceae</taxon>
        <taxon>Thioalkalivibrio</taxon>
    </lineage>
</organism>
<dbReference type="RefSeq" id="WP_012639567.1">
    <property type="nucleotide sequence ID" value="NC_011901.1"/>
</dbReference>
<dbReference type="Gene3D" id="1.25.10.10">
    <property type="entry name" value="Leucine-rich Repeat Variant"/>
    <property type="match status" value="1"/>
</dbReference>
<dbReference type="AlphaFoldDB" id="B8GPV8"/>
<keyword evidence="2" id="KW-1185">Reference proteome</keyword>
<evidence type="ECO:0000313" key="2">
    <source>
        <dbReference type="Proteomes" id="UP000002383"/>
    </source>
</evidence>
<evidence type="ECO:0008006" key="3">
    <source>
        <dbReference type="Google" id="ProtNLM"/>
    </source>
</evidence>
<reference evidence="1 2" key="1">
    <citation type="journal article" date="2011" name="Stand. Genomic Sci.">
        <title>Complete genome sequence of 'Thioalkalivibrio sulfidophilus' HL-EbGr7.</title>
        <authorList>
            <person name="Muyzer G."/>
            <person name="Sorokin D.Y."/>
            <person name="Mavromatis K."/>
            <person name="Lapidus A."/>
            <person name="Clum A."/>
            <person name="Ivanova N."/>
            <person name="Pati A."/>
            <person name="d'Haeseleer P."/>
            <person name="Woyke T."/>
            <person name="Kyrpides N.C."/>
        </authorList>
    </citation>
    <scope>NUCLEOTIDE SEQUENCE [LARGE SCALE GENOMIC DNA]</scope>
    <source>
        <strain evidence="1 2">HL-EbGR7</strain>
    </source>
</reference>
<dbReference type="eggNOG" id="COG1413">
    <property type="taxonomic scope" value="Bacteria"/>
</dbReference>
<evidence type="ECO:0000313" key="1">
    <source>
        <dbReference type="EMBL" id="ACL74105.1"/>
    </source>
</evidence>
<accession>B8GPV8</accession>
<sequence>MQSEGLLGGIEEIDLSQAPQQAETLGARSVPWTRIGAIELSGLHSLAELRHWAGLAARPEGLDLHLADLLGNGQRAQVLARTRREPALIARLAALLGDADSELSVRIGVMATLEELKEEGLLQGQATHFLPHVTHPEPRVRSDTCYALTLIGGEDALAALQACSEDPDAEVRETALDGIEALTLPS</sequence>
<dbReference type="eggNOG" id="COG0526">
    <property type="taxonomic scope" value="Bacteria"/>
</dbReference>
<dbReference type="KEGG" id="tgr:Tgr7_3036"/>
<dbReference type="InterPro" id="IPR016024">
    <property type="entry name" value="ARM-type_fold"/>
</dbReference>
<dbReference type="HOGENOM" id="CLU_1282663_0_0_6"/>